<feature type="domain" description="Protein kinase" evidence="11">
    <location>
        <begin position="29"/>
        <end position="313"/>
    </location>
</feature>
<evidence type="ECO:0000256" key="1">
    <source>
        <dbReference type="ARBA" id="ARBA00006485"/>
    </source>
</evidence>
<dbReference type="InterPro" id="IPR000719">
    <property type="entry name" value="Prot_kinase_dom"/>
</dbReference>
<dbReference type="EC" id="2.7.11.23" evidence="2"/>
<dbReference type="GO" id="GO:0007346">
    <property type="term" value="P:regulation of mitotic cell cycle"/>
    <property type="evidence" value="ECO:0007669"/>
    <property type="project" value="TreeGrafter"/>
</dbReference>
<keyword evidence="5 9" id="KW-0547">Nucleotide-binding</keyword>
<dbReference type="AlphaFoldDB" id="A0A8T0MLG9"/>
<accession>A0A8T0MLG9</accession>
<name>A0A8T0MLG9_PANVG</name>
<sequence>MAACVEPAAAARPAGLKRRRIAVSSSEQYEEISRLGEGGFGAVVKARHRATGRIVAIKRVAEDHGGHAALLREARFLEEASGGGANPFVVGFHGVVRAPATLDLRLVMERVGPSLHDLLRQRGPGSPPLPETTVRAAMWQLLTGAKKMHDARIVHRDIKPQNILVGGGGGRCGVVKLCDFGLAMSTDERPPYEPAGTLWYMAPELLLEKPDYDERLINNGRPLFQGFYDHGQLCAIFDVLGVPDDSTWPGISSTTFATVWMPELDMHRDNYLRELFPETKLLSKEGFEVLSGLLTCNPEKRLTAAAALRHPWFAKIDALELLGLQGDRAEELPKEELAPQISKRQRLHAVCVA</sequence>
<evidence type="ECO:0000256" key="7">
    <source>
        <dbReference type="ARBA" id="ARBA00022840"/>
    </source>
</evidence>
<dbReference type="PANTHER" id="PTHR24056:SF395">
    <property type="entry name" value="PROTEIN KINASE DOMAIN-CONTAINING PROTEIN"/>
    <property type="match status" value="1"/>
</dbReference>
<gene>
    <name evidence="12" type="ORF">PVAP13_9NG092600</name>
</gene>
<evidence type="ECO:0000256" key="4">
    <source>
        <dbReference type="ARBA" id="ARBA00022679"/>
    </source>
</evidence>
<keyword evidence="13" id="KW-1185">Reference proteome</keyword>
<proteinExistence type="inferred from homology"/>
<dbReference type="SUPFAM" id="SSF56112">
    <property type="entry name" value="Protein kinase-like (PK-like)"/>
    <property type="match status" value="1"/>
</dbReference>
<evidence type="ECO:0000256" key="9">
    <source>
        <dbReference type="PROSITE-ProRule" id="PRU10141"/>
    </source>
</evidence>
<feature type="binding site" evidence="9">
    <location>
        <position position="58"/>
    </location>
    <ligand>
        <name>ATP</name>
        <dbReference type="ChEBI" id="CHEBI:30616"/>
    </ligand>
</feature>
<evidence type="ECO:0000313" key="13">
    <source>
        <dbReference type="Proteomes" id="UP000823388"/>
    </source>
</evidence>
<dbReference type="InterPro" id="IPR050108">
    <property type="entry name" value="CDK"/>
</dbReference>
<dbReference type="FunFam" id="3.30.200.20:FF:000691">
    <property type="entry name" value="Cyclin-dependent kinase G-1"/>
    <property type="match status" value="1"/>
</dbReference>
<keyword evidence="10" id="KW-0723">Serine/threonine-protein kinase</keyword>
<keyword evidence="3" id="KW-0597">Phosphoprotein</keyword>
<dbReference type="GO" id="GO:0008353">
    <property type="term" value="F:RNA polymerase II CTD heptapeptide repeat kinase activity"/>
    <property type="evidence" value="ECO:0007669"/>
    <property type="project" value="UniProtKB-EC"/>
</dbReference>
<dbReference type="Pfam" id="PF00069">
    <property type="entry name" value="Pkinase"/>
    <property type="match status" value="1"/>
</dbReference>
<evidence type="ECO:0000313" key="12">
    <source>
        <dbReference type="EMBL" id="KAG2536139.1"/>
    </source>
</evidence>
<dbReference type="InterPro" id="IPR017441">
    <property type="entry name" value="Protein_kinase_ATP_BS"/>
</dbReference>
<keyword evidence="4" id="KW-0808">Transferase</keyword>
<evidence type="ECO:0000256" key="3">
    <source>
        <dbReference type="ARBA" id="ARBA00022553"/>
    </source>
</evidence>
<evidence type="ECO:0000256" key="10">
    <source>
        <dbReference type="RuleBase" id="RU000304"/>
    </source>
</evidence>
<protein>
    <recommendedName>
        <fullName evidence="2">[RNA-polymerase]-subunit kinase</fullName>
        <ecNumber evidence="2">2.7.11.23</ecNumber>
    </recommendedName>
</protein>
<dbReference type="Proteomes" id="UP000823388">
    <property type="component" value="Chromosome 9N"/>
</dbReference>
<comment type="caution">
    <text evidence="12">The sequence shown here is derived from an EMBL/GenBank/DDBJ whole genome shotgun (WGS) entry which is preliminary data.</text>
</comment>
<evidence type="ECO:0000259" key="11">
    <source>
        <dbReference type="PROSITE" id="PS50011"/>
    </source>
</evidence>
<dbReference type="InterPro" id="IPR011009">
    <property type="entry name" value="Kinase-like_dom_sf"/>
</dbReference>
<evidence type="ECO:0000256" key="5">
    <source>
        <dbReference type="ARBA" id="ARBA00022741"/>
    </source>
</evidence>
<dbReference type="PROSITE" id="PS00108">
    <property type="entry name" value="PROTEIN_KINASE_ST"/>
    <property type="match status" value="1"/>
</dbReference>
<organism evidence="12 13">
    <name type="scientific">Panicum virgatum</name>
    <name type="common">Blackwell switchgrass</name>
    <dbReference type="NCBI Taxonomy" id="38727"/>
    <lineage>
        <taxon>Eukaryota</taxon>
        <taxon>Viridiplantae</taxon>
        <taxon>Streptophyta</taxon>
        <taxon>Embryophyta</taxon>
        <taxon>Tracheophyta</taxon>
        <taxon>Spermatophyta</taxon>
        <taxon>Magnoliopsida</taxon>
        <taxon>Liliopsida</taxon>
        <taxon>Poales</taxon>
        <taxon>Poaceae</taxon>
        <taxon>PACMAD clade</taxon>
        <taxon>Panicoideae</taxon>
        <taxon>Panicodae</taxon>
        <taxon>Paniceae</taxon>
        <taxon>Panicinae</taxon>
        <taxon>Panicum</taxon>
        <taxon>Panicum sect. Hiantes</taxon>
    </lineage>
</organism>
<dbReference type="PROSITE" id="PS00107">
    <property type="entry name" value="PROTEIN_KINASE_ATP"/>
    <property type="match status" value="1"/>
</dbReference>
<evidence type="ECO:0000256" key="8">
    <source>
        <dbReference type="ARBA" id="ARBA00049280"/>
    </source>
</evidence>
<keyword evidence="6" id="KW-0418">Kinase</keyword>
<dbReference type="GO" id="GO:0005524">
    <property type="term" value="F:ATP binding"/>
    <property type="evidence" value="ECO:0007669"/>
    <property type="project" value="UniProtKB-UniRule"/>
</dbReference>
<dbReference type="PANTHER" id="PTHR24056">
    <property type="entry name" value="CELL DIVISION PROTEIN KINASE"/>
    <property type="match status" value="1"/>
</dbReference>
<comment type="similarity">
    <text evidence="1">Belongs to the protein kinase superfamily. CMGC Ser/Thr protein kinase family. CDC2/CDKX subfamily.</text>
</comment>
<dbReference type="SMART" id="SM00220">
    <property type="entry name" value="S_TKc"/>
    <property type="match status" value="1"/>
</dbReference>
<comment type="catalytic activity">
    <reaction evidence="8">
        <text>[DNA-directed RNA polymerase] + ATP = phospho-[DNA-directed RNA polymerase] + ADP + H(+)</text>
        <dbReference type="Rhea" id="RHEA:10216"/>
        <dbReference type="Rhea" id="RHEA-COMP:11321"/>
        <dbReference type="Rhea" id="RHEA-COMP:11322"/>
        <dbReference type="ChEBI" id="CHEBI:15378"/>
        <dbReference type="ChEBI" id="CHEBI:30616"/>
        <dbReference type="ChEBI" id="CHEBI:43176"/>
        <dbReference type="ChEBI" id="CHEBI:68546"/>
        <dbReference type="ChEBI" id="CHEBI:456216"/>
        <dbReference type="EC" id="2.7.11.23"/>
    </reaction>
</comment>
<dbReference type="Gene3D" id="1.10.510.10">
    <property type="entry name" value="Transferase(Phosphotransferase) domain 1"/>
    <property type="match status" value="2"/>
</dbReference>
<keyword evidence="7 9" id="KW-0067">ATP-binding</keyword>
<reference evidence="12" key="1">
    <citation type="submission" date="2020-05" db="EMBL/GenBank/DDBJ databases">
        <title>WGS assembly of Panicum virgatum.</title>
        <authorList>
            <person name="Lovell J.T."/>
            <person name="Jenkins J."/>
            <person name="Shu S."/>
            <person name="Juenger T.E."/>
            <person name="Schmutz J."/>
        </authorList>
    </citation>
    <scope>NUCLEOTIDE SEQUENCE</scope>
    <source>
        <strain evidence="12">AP13</strain>
    </source>
</reference>
<dbReference type="InterPro" id="IPR008271">
    <property type="entry name" value="Ser/Thr_kinase_AS"/>
</dbReference>
<evidence type="ECO:0000256" key="2">
    <source>
        <dbReference type="ARBA" id="ARBA00012409"/>
    </source>
</evidence>
<dbReference type="PROSITE" id="PS50011">
    <property type="entry name" value="PROTEIN_KINASE_DOM"/>
    <property type="match status" value="1"/>
</dbReference>
<evidence type="ECO:0000256" key="6">
    <source>
        <dbReference type="ARBA" id="ARBA00022777"/>
    </source>
</evidence>
<dbReference type="EMBL" id="CM029054">
    <property type="protein sequence ID" value="KAG2536139.1"/>
    <property type="molecule type" value="Genomic_DNA"/>
</dbReference>
<dbReference type="GO" id="GO:0005634">
    <property type="term" value="C:nucleus"/>
    <property type="evidence" value="ECO:0007669"/>
    <property type="project" value="TreeGrafter"/>
</dbReference>